<keyword evidence="2" id="KW-1185">Reference proteome</keyword>
<dbReference type="STRING" id="1291052.FC18_GL002311"/>
<reference evidence="1 2" key="1">
    <citation type="journal article" date="2015" name="Genome Announc.">
        <title>Expanding the biotechnology potential of lactobacilli through comparative genomics of 213 strains and associated genera.</title>
        <authorList>
            <person name="Sun Z."/>
            <person name="Harris H.M."/>
            <person name="McCann A."/>
            <person name="Guo C."/>
            <person name="Argimon S."/>
            <person name="Zhang W."/>
            <person name="Yang X."/>
            <person name="Jeffery I.B."/>
            <person name="Cooney J.C."/>
            <person name="Kagawa T.F."/>
            <person name="Liu W."/>
            <person name="Song Y."/>
            <person name="Salvetti E."/>
            <person name="Wrobel A."/>
            <person name="Rasinkangas P."/>
            <person name="Parkhill J."/>
            <person name="Rea M.C."/>
            <person name="O'Sullivan O."/>
            <person name="Ritari J."/>
            <person name="Douillard F.P."/>
            <person name="Paul Ross R."/>
            <person name="Yang R."/>
            <person name="Briner A.E."/>
            <person name="Felis G.E."/>
            <person name="de Vos W.M."/>
            <person name="Barrangou R."/>
            <person name="Klaenhammer T.R."/>
            <person name="Caufield P.W."/>
            <person name="Cui Y."/>
            <person name="Zhang H."/>
            <person name="O'Toole P.W."/>
        </authorList>
    </citation>
    <scope>NUCLEOTIDE SEQUENCE [LARGE SCALE GENOMIC DNA]</scope>
    <source>
        <strain evidence="1 2">DSM 20505</strain>
    </source>
</reference>
<protein>
    <submittedName>
        <fullName evidence="1">Uncharacterized protein</fullName>
    </submittedName>
</protein>
<gene>
    <name evidence="1" type="ORF">FC18_GL002311</name>
</gene>
<dbReference type="PATRIC" id="fig|1291052.5.peg.2382"/>
<comment type="caution">
    <text evidence="1">The sequence shown here is derived from an EMBL/GenBank/DDBJ whole genome shotgun (WGS) entry which is preliminary data.</text>
</comment>
<dbReference type="EMBL" id="AYYO01000050">
    <property type="protein sequence ID" value="KRM54603.1"/>
    <property type="molecule type" value="Genomic_DNA"/>
</dbReference>
<accession>A0A0R1ZRJ8</accession>
<evidence type="ECO:0000313" key="2">
    <source>
        <dbReference type="Proteomes" id="UP000051679"/>
    </source>
</evidence>
<proteinExistence type="predicted"/>
<evidence type="ECO:0000313" key="1">
    <source>
        <dbReference type="EMBL" id="KRM54603.1"/>
    </source>
</evidence>
<organism evidence="1 2">
    <name type="scientific">Lacticaseibacillus sharpeae JCM 1186 = DSM 20505</name>
    <dbReference type="NCBI Taxonomy" id="1291052"/>
    <lineage>
        <taxon>Bacteria</taxon>
        <taxon>Bacillati</taxon>
        <taxon>Bacillota</taxon>
        <taxon>Bacilli</taxon>
        <taxon>Lactobacillales</taxon>
        <taxon>Lactobacillaceae</taxon>
        <taxon>Lacticaseibacillus</taxon>
    </lineage>
</organism>
<name>A0A0R1ZRJ8_9LACO</name>
<dbReference type="AlphaFoldDB" id="A0A0R1ZRJ8"/>
<dbReference type="Proteomes" id="UP000051679">
    <property type="component" value="Unassembled WGS sequence"/>
</dbReference>
<sequence length="75" mass="8680">MFHLQNVRAEILTDIDRSEAEQKRAKTVHERLDIIGQRQGLTDALTHVNVELKVAQADYDDAVGRLRRQEREQAL</sequence>